<dbReference type="Proteomes" id="UP000009168">
    <property type="component" value="Unassembled WGS sequence"/>
</dbReference>
<evidence type="ECO:0000256" key="7">
    <source>
        <dbReference type="PROSITE-ProRule" id="PRU10141"/>
    </source>
</evidence>
<proteinExistence type="predicted"/>
<feature type="domain" description="Protein kinase" evidence="9">
    <location>
        <begin position="220"/>
        <end position="530"/>
    </location>
</feature>
<accession>Q232Y5</accession>
<keyword evidence="13" id="KW-1185">Reference proteome</keyword>
<keyword evidence="4 7" id="KW-0547">Nucleotide-binding</keyword>
<dbReference type="KEGG" id="tet:TTHERM_00394690"/>
<evidence type="ECO:0000256" key="4">
    <source>
        <dbReference type="ARBA" id="ARBA00022741"/>
    </source>
</evidence>
<dbReference type="HOGENOM" id="CLU_000288_63_46_1"/>
<keyword evidence="3" id="KW-0808">Transferase</keyword>
<evidence type="ECO:0000256" key="8">
    <source>
        <dbReference type="SAM" id="MobiDB-lite"/>
    </source>
</evidence>
<dbReference type="PROSITE" id="PS50011">
    <property type="entry name" value="PROTEIN_KINASE_DOM"/>
    <property type="match status" value="1"/>
</dbReference>
<dbReference type="InterPro" id="IPR000719">
    <property type="entry name" value="Prot_kinase_dom"/>
</dbReference>
<evidence type="ECO:0000313" key="13">
    <source>
        <dbReference type="Proteomes" id="UP000009168"/>
    </source>
</evidence>
<dbReference type="SMART" id="SM00220">
    <property type="entry name" value="S_TKc"/>
    <property type="match status" value="1"/>
</dbReference>
<evidence type="ECO:0000256" key="3">
    <source>
        <dbReference type="ARBA" id="ARBA00022679"/>
    </source>
</evidence>
<dbReference type="GO" id="GO:0016459">
    <property type="term" value="C:myosin complex"/>
    <property type="evidence" value="ECO:0007669"/>
    <property type="project" value="InterPro"/>
</dbReference>
<dbReference type="InterPro" id="IPR008271">
    <property type="entry name" value="Ser/Thr_kinase_AS"/>
</dbReference>
<dbReference type="PROSITE" id="PS00107">
    <property type="entry name" value="PROTEIN_KINASE_ATP"/>
    <property type="match status" value="1"/>
</dbReference>
<evidence type="ECO:0000313" key="12">
    <source>
        <dbReference type="EMBL" id="EAR91695.1"/>
    </source>
</evidence>
<dbReference type="GeneID" id="7822700"/>
<reference evidence="13" key="1">
    <citation type="journal article" date="2006" name="PLoS Biol.">
        <title>Macronuclear genome sequence of the ciliate Tetrahymena thermophila, a model eukaryote.</title>
        <authorList>
            <person name="Eisen J.A."/>
            <person name="Coyne R.S."/>
            <person name="Wu M."/>
            <person name="Wu D."/>
            <person name="Thiagarajan M."/>
            <person name="Wortman J.R."/>
            <person name="Badger J.H."/>
            <person name="Ren Q."/>
            <person name="Amedeo P."/>
            <person name="Jones K.M."/>
            <person name="Tallon L.J."/>
            <person name="Delcher A.L."/>
            <person name="Salzberg S.L."/>
            <person name="Silva J.C."/>
            <person name="Haas B.J."/>
            <person name="Majoros W.H."/>
            <person name="Farzad M."/>
            <person name="Carlton J.M."/>
            <person name="Smith R.K. Jr."/>
            <person name="Garg J."/>
            <person name="Pearlman R.E."/>
            <person name="Karrer K.M."/>
            <person name="Sun L."/>
            <person name="Manning G."/>
            <person name="Elde N.C."/>
            <person name="Turkewitz A.P."/>
            <person name="Asai D.J."/>
            <person name="Wilkes D.E."/>
            <person name="Wang Y."/>
            <person name="Cai H."/>
            <person name="Collins K."/>
            <person name="Stewart B.A."/>
            <person name="Lee S.R."/>
            <person name="Wilamowska K."/>
            <person name="Weinberg Z."/>
            <person name="Ruzzo W.L."/>
            <person name="Wloga D."/>
            <person name="Gaertig J."/>
            <person name="Frankel J."/>
            <person name="Tsao C.-C."/>
            <person name="Gorovsky M.A."/>
            <person name="Keeling P.J."/>
            <person name="Waller R.F."/>
            <person name="Patron N.J."/>
            <person name="Cherry J.M."/>
            <person name="Stover N.A."/>
            <person name="Krieger C.J."/>
            <person name="del Toro C."/>
            <person name="Ryder H.F."/>
            <person name="Williamson S.C."/>
            <person name="Barbeau R.A."/>
            <person name="Hamilton E.P."/>
            <person name="Orias E."/>
        </authorList>
    </citation>
    <scope>NUCLEOTIDE SEQUENCE [LARGE SCALE GENOMIC DNA]</scope>
    <source>
        <strain evidence="13">SB210</strain>
    </source>
</reference>
<dbReference type="Gene3D" id="3.30.200.20">
    <property type="entry name" value="Phosphorylase Kinase, domain 1"/>
    <property type="match status" value="2"/>
</dbReference>
<dbReference type="InterPro" id="IPR010926">
    <property type="entry name" value="Myosin_TH1"/>
</dbReference>
<dbReference type="SMART" id="SM00133">
    <property type="entry name" value="S_TK_X"/>
    <property type="match status" value="1"/>
</dbReference>
<evidence type="ECO:0000256" key="6">
    <source>
        <dbReference type="ARBA" id="ARBA00022840"/>
    </source>
</evidence>
<dbReference type="InterPro" id="IPR011009">
    <property type="entry name" value="Kinase-like_dom_sf"/>
</dbReference>
<feature type="compositionally biased region" description="Low complexity" evidence="8">
    <location>
        <begin position="407"/>
        <end position="418"/>
    </location>
</feature>
<dbReference type="FunFam" id="1.10.510.10:FF:000551">
    <property type="entry name" value="Non-specific serine/threonine protein kinase"/>
    <property type="match status" value="1"/>
</dbReference>
<dbReference type="Gene3D" id="1.10.510.10">
    <property type="entry name" value="Transferase(Phosphotransferase) domain 1"/>
    <property type="match status" value="2"/>
</dbReference>
<evidence type="ECO:0000259" key="9">
    <source>
        <dbReference type="PROSITE" id="PS50011"/>
    </source>
</evidence>
<dbReference type="EMBL" id="GG662770">
    <property type="protein sequence ID" value="EAR91695.1"/>
    <property type="molecule type" value="Genomic_DNA"/>
</dbReference>
<sequence length="604" mass="71020">MISQTEDYLNLLEVSSIKKHLQKTKEELLFSCPVGKYNRKDVRQDRFIMITDKAFYNLKKTSIKRRIDLNFIKGITTSTCGTEFVLHVPSEYDYRYSSTLYREKIIQLLRRYCGCLAYFEKDEPQLKMYTTTRKDKKNNISRMPSDYIKAHETITNMVQMREKILGHNYTKEELKQNTQPLFFNMNESCIDFNIHANSSNQANYQDPLNARKSVITLDDFDIIKVLGRGTFGKVMMVQKKDTGVYYALKSIRKLKIQDEKQAEHLRMERYILESINNNFLVKLKYTFQTDDKIFFIMDFMKGGELFQHLKLNRRFNEQTAKFFAAEVLLALEYLHSRKIIYRDLKPENILLDEHGHIRITDFGMAKQFSTINEIPSLLKLVKVNSCISDGATNDSESWSSPKISQRSNQSNLSSATSSPELQPANANRERTNSFVGTPQYISPEIIGRKSYTYSSDVWQFGLFIYELIYGYPPFFHQQTQIVFQLIDECRIFFPQHIKISNECKDIITKILQRDPEKRLTLQQAKMHPWFKDMDWEKLAKKQISSPYIPCTQGEEWIKGFDSDFTSEAPINSYEPEKISMIKQNLINFNDLKDFCHEDNTQQFD</sequence>
<dbReference type="RefSeq" id="XP_001011940.1">
    <property type="nucleotide sequence ID" value="XM_001011940.1"/>
</dbReference>
<evidence type="ECO:0000256" key="1">
    <source>
        <dbReference type="ARBA" id="ARBA00022527"/>
    </source>
</evidence>
<dbReference type="SUPFAM" id="SSF56112">
    <property type="entry name" value="Protein kinase-like (PK-like)"/>
    <property type="match status" value="1"/>
</dbReference>
<dbReference type="InterPro" id="IPR017441">
    <property type="entry name" value="Protein_kinase_ATP_BS"/>
</dbReference>
<feature type="domain" description="AGC-kinase C-terminal" evidence="10">
    <location>
        <begin position="531"/>
        <end position="604"/>
    </location>
</feature>
<keyword evidence="2" id="KW-0597">Phosphoprotein</keyword>
<dbReference type="OMA" id="TFFCWVE"/>
<dbReference type="PANTHER" id="PTHR24351">
    <property type="entry name" value="RIBOSOMAL PROTEIN S6 KINASE"/>
    <property type="match status" value="1"/>
</dbReference>
<dbReference type="Pfam" id="PF06017">
    <property type="entry name" value="Myosin_TH1"/>
    <property type="match status" value="1"/>
</dbReference>
<dbReference type="PROSITE" id="PS51285">
    <property type="entry name" value="AGC_KINASE_CTER"/>
    <property type="match status" value="1"/>
</dbReference>
<feature type="region of interest" description="Disordered" evidence="8">
    <location>
        <begin position="391"/>
        <end position="433"/>
    </location>
</feature>
<protein>
    <submittedName>
        <fullName evidence="12">Serine/Threonine kinase domain protein</fullName>
    </submittedName>
</protein>
<keyword evidence="6 7" id="KW-0067">ATP-binding</keyword>
<name>Q232Y5_TETTS</name>
<keyword evidence="1" id="KW-0723">Serine/threonine-protein kinase</keyword>
<dbReference type="InterPro" id="IPR045270">
    <property type="entry name" value="STKc_AGC"/>
</dbReference>
<dbReference type="Pfam" id="PF00069">
    <property type="entry name" value="Pkinase"/>
    <property type="match status" value="2"/>
</dbReference>
<evidence type="ECO:0000256" key="2">
    <source>
        <dbReference type="ARBA" id="ARBA00022553"/>
    </source>
</evidence>
<dbReference type="PROSITE" id="PS00108">
    <property type="entry name" value="PROTEIN_KINASE_ST"/>
    <property type="match status" value="1"/>
</dbReference>
<feature type="binding site" evidence="7">
    <location>
        <position position="253"/>
    </location>
    <ligand>
        <name>ATP</name>
        <dbReference type="ChEBI" id="CHEBI:30616"/>
    </ligand>
</feature>
<evidence type="ECO:0000259" key="11">
    <source>
        <dbReference type="PROSITE" id="PS51757"/>
    </source>
</evidence>
<dbReference type="eggNOG" id="KOG0598">
    <property type="taxonomic scope" value="Eukaryota"/>
</dbReference>
<dbReference type="InParanoid" id="Q232Y5"/>
<dbReference type="CDD" id="cd05123">
    <property type="entry name" value="STKc_AGC"/>
    <property type="match status" value="1"/>
</dbReference>
<feature type="domain" description="TH1" evidence="11">
    <location>
        <begin position="1"/>
        <end position="171"/>
    </location>
</feature>
<gene>
    <name evidence="12" type="ORF">TTHERM_00394690</name>
</gene>
<dbReference type="GO" id="GO:0005524">
    <property type="term" value="F:ATP binding"/>
    <property type="evidence" value="ECO:0007669"/>
    <property type="project" value="UniProtKB-UniRule"/>
</dbReference>
<dbReference type="OrthoDB" id="541276at2759"/>
<evidence type="ECO:0000259" key="10">
    <source>
        <dbReference type="PROSITE" id="PS51285"/>
    </source>
</evidence>
<dbReference type="PROSITE" id="PS51757">
    <property type="entry name" value="TH1"/>
    <property type="match status" value="1"/>
</dbReference>
<feature type="compositionally biased region" description="Polar residues" evidence="8">
    <location>
        <begin position="391"/>
        <end position="406"/>
    </location>
</feature>
<keyword evidence="5 12" id="KW-0418">Kinase</keyword>
<dbReference type="GO" id="GO:0004674">
    <property type="term" value="F:protein serine/threonine kinase activity"/>
    <property type="evidence" value="ECO:0007669"/>
    <property type="project" value="UniProtKB-KW"/>
</dbReference>
<dbReference type="STRING" id="312017.Q232Y5"/>
<dbReference type="AlphaFoldDB" id="Q232Y5"/>
<organism evidence="12 13">
    <name type="scientific">Tetrahymena thermophila (strain SB210)</name>
    <dbReference type="NCBI Taxonomy" id="312017"/>
    <lineage>
        <taxon>Eukaryota</taxon>
        <taxon>Sar</taxon>
        <taxon>Alveolata</taxon>
        <taxon>Ciliophora</taxon>
        <taxon>Intramacronucleata</taxon>
        <taxon>Oligohymenophorea</taxon>
        <taxon>Hymenostomatida</taxon>
        <taxon>Tetrahymenina</taxon>
        <taxon>Tetrahymenidae</taxon>
        <taxon>Tetrahymena</taxon>
    </lineage>
</organism>
<dbReference type="FunFam" id="3.30.200.20:FF:000537">
    <property type="entry name" value="Non-specific serine/threonine protein kinase"/>
    <property type="match status" value="1"/>
</dbReference>
<dbReference type="InterPro" id="IPR000961">
    <property type="entry name" value="AGC-kinase_C"/>
</dbReference>
<dbReference type="GO" id="GO:0003774">
    <property type="term" value="F:cytoskeletal motor activity"/>
    <property type="evidence" value="ECO:0007669"/>
    <property type="project" value="InterPro"/>
</dbReference>
<evidence type="ECO:0000256" key="5">
    <source>
        <dbReference type="ARBA" id="ARBA00022777"/>
    </source>
</evidence>